<dbReference type="Pfam" id="PF16198">
    <property type="entry name" value="TruB_C_2"/>
    <property type="match status" value="1"/>
</dbReference>
<dbReference type="GO" id="GO:0003723">
    <property type="term" value="F:RNA binding"/>
    <property type="evidence" value="ECO:0007669"/>
    <property type="project" value="InterPro"/>
</dbReference>
<reference evidence="9 10" key="1">
    <citation type="submission" date="2015-12" db="EMBL/GenBank/DDBJ databases">
        <authorList>
            <person name="Shamseldin A."/>
            <person name="Moawad H."/>
            <person name="Abd El-Rahim W.M."/>
            <person name="Sadowsky M.J."/>
        </authorList>
    </citation>
    <scope>NUCLEOTIDE SEQUENCE [LARGE SCALE GENOMIC DNA]</scope>
    <source>
        <strain evidence="9 10">SM2</strain>
    </source>
</reference>
<dbReference type="Proteomes" id="UP000074119">
    <property type="component" value="Chromosome"/>
</dbReference>
<dbReference type="EC" id="5.4.99.25" evidence="5"/>
<keyword evidence="4 5" id="KW-0413">Isomerase</keyword>
<dbReference type="GO" id="GO:0031119">
    <property type="term" value="P:tRNA pseudouridine synthesis"/>
    <property type="evidence" value="ECO:0007669"/>
    <property type="project" value="UniProtKB-UniRule"/>
</dbReference>
<dbReference type="InterPro" id="IPR002501">
    <property type="entry name" value="PsdUridine_synth_N"/>
</dbReference>
<evidence type="ECO:0000256" key="5">
    <source>
        <dbReference type="HAMAP-Rule" id="MF_01080"/>
    </source>
</evidence>
<dbReference type="PANTHER" id="PTHR13767">
    <property type="entry name" value="TRNA-PSEUDOURIDINE SYNTHASE"/>
    <property type="match status" value="1"/>
</dbReference>
<accession>A0A127M2G6</accession>
<dbReference type="InterPro" id="IPR036974">
    <property type="entry name" value="PUA_sf"/>
</dbReference>
<organism evidence="9 10">
    <name type="scientific">Zhongshania aliphaticivorans</name>
    <dbReference type="NCBI Taxonomy" id="1470434"/>
    <lineage>
        <taxon>Bacteria</taxon>
        <taxon>Pseudomonadati</taxon>
        <taxon>Pseudomonadota</taxon>
        <taxon>Gammaproteobacteria</taxon>
        <taxon>Cellvibrionales</taxon>
        <taxon>Spongiibacteraceae</taxon>
        <taxon>Zhongshania</taxon>
    </lineage>
</organism>
<dbReference type="CDD" id="cd21152">
    <property type="entry name" value="PUA_TruB_bacterial"/>
    <property type="match status" value="1"/>
</dbReference>
<evidence type="ECO:0000256" key="4">
    <source>
        <dbReference type="ARBA" id="ARBA00023235"/>
    </source>
</evidence>
<dbReference type="InterPro" id="IPR014780">
    <property type="entry name" value="tRNA_psdUridine_synth_TruB"/>
</dbReference>
<evidence type="ECO:0000259" key="8">
    <source>
        <dbReference type="Pfam" id="PF16198"/>
    </source>
</evidence>
<dbReference type="SUPFAM" id="SSF55120">
    <property type="entry name" value="Pseudouridine synthase"/>
    <property type="match status" value="1"/>
</dbReference>
<dbReference type="Gene3D" id="2.30.130.10">
    <property type="entry name" value="PUA domain"/>
    <property type="match status" value="1"/>
</dbReference>
<dbReference type="InterPro" id="IPR032819">
    <property type="entry name" value="TruB_C"/>
</dbReference>
<dbReference type="InterPro" id="IPR015947">
    <property type="entry name" value="PUA-like_sf"/>
</dbReference>
<dbReference type="GO" id="GO:0160148">
    <property type="term" value="F:tRNA pseudouridine(55) synthase activity"/>
    <property type="evidence" value="ECO:0007669"/>
    <property type="project" value="UniProtKB-EC"/>
</dbReference>
<dbReference type="InterPro" id="IPR020103">
    <property type="entry name" value="PsdUridine_synth_cat_dom_sf"/>
</dbReference>
<comment type="catalytic activity">
    <reaction evidence="1 5">
        <text>uridine(55) in tRNA = pseudouridine(55) in tRNA</text>
        <dbReference type="Rhea" id="RHEA:42532"/>
        <dbReference type="Rhea" id="RHEA-COMP:10101"/>
        <dbReference type="Rhea" id="RHEA-COMP:10102"/>
        <dbReference type="ChEBI" id="CHEBI:65314"/>
        <dbReference type="ChEBI" id="CHEBI:65315"/>
        <dbReference type="EC" id="5.4.99.25"/>
    </reaction>
</comment>
<protein>
    <recommendedName>
        <fullName evidence="5">tRNA pseudouridine synthase B</fullName>
        <ecNumber evidence="5">5.4.99.25</ecNumber>
    </recommendedName>
    <alternativeName>
        <fullName evidence="5">tRNA pseudouridine(55) synthase</fullName>
        <shortName evidence="5">Psi55 synthase</shortName>
    </alternativeName>
    <alternativeName>
        <fullName evidence="5">tRNA pseudouridylate synthase</fullName>
    </alternativeName>
    <alternativeName>
        <fullName evidence="5">tRNA-uridine isomerase</fullName>
    </alternativeName>
</protein>
<proteinExistence type="inferred from homology"/>
<dbReference type="KEGG" id="zal:AZF00_03490"/>
<dbReference type="RefSeq" id="WP_008250519.1">
    <property type="nucleotide sequence ID" value="NZ_CP014544.1"/>
</dbReference>
<comment type="similarity">
    <text evidence="2 5">Belongs to the pseudouridine synthase TruB family. Type 1 subfamily.</text>
</comment>
<evidence type="ECO:0000256" key="2">
    <source>
        <dbReference type="ARBA" id="ARBA00005642"/>
    </source>
</evidence>
<gene>
    <name evidence="5" type="primary">truB</name>
    <name evidence="9" type="ORF">AZF00_03490</name>
</gene>
<dbReference type="GO" id="GO:1990481">
    <property type="term" value="P:mRNA pseudouridine synthesis"/>
    <property type="evidence" value="ECO:0007669"/>
    <property type="project" value="TreeGrafter"/>
</dbReference>
<evidence type="ECO:0000256" key="1">
    <source>
        <dbReference type="ARBA" id="ARBA00000385"/>
    </source>
</evidence>
<keyword evidence="3 5" id="KW-0819">tRNA processing</keyword>
<dbReference type="AlphaFoldDB" id="A0A127M2G6"/>
<evidence type="ECO:0000259" key="6">
    <source>
        <dbReference type="Pfam" id="PF01509"/>
    </source>
</evidence>
<dbReference type="Pfam" id="PF09157">
    <property type="entry name" value="TruB-C_2"/>
    <property type="match status" value="1"/>
</dbReference>
<dbReference type="HAMAP" id="MF_01080">
    <property type="entry name" value="TruB_bact"/>
    <property type="match status" value="1"/>
</dbReference>
<name>A0A127M2G6_9GAMM</name>
<dbReference type="STRING" id="1470434.AZF00_03490"/>
<evidence type="ECO:0000259" key="7">
    <source>
        <dbReference type="Pfam" id="PF09157"/>
    </source>
</evidence>
<sequence length="309" mass="32856">MAKARKGRPINGILVLDKPPGRSSNGAMVVARAIYHATKAGHTGALDPLATGVLPVCFGEATKFSQYLLEADKEYRSTFVFGQQTDTGDSQGEILAEHDASNITAAQLEAQIDTLRGDILQVPPMYSALKRDGKPLYALARKGITVEREARPVTIREFELESFTAGPLAEAVVRVVCTKGTYIRSLAEDLGAALGVGAHVATLRRLQAGPFCEAQVVTTEAIQALRDAGDFEGLDALLLPISDALGHMNTLTLGDTAAYYLRQGQAVQVSGAPTEGMVVLSSNEGEFMGIGEILDDGRVTPRRLLSTMG</sequence>
<dbReference type="NCBIfam" id="TIGR00431">
    <property type="entry name" value="TruB"/>
    <property type="match status" value="1"/>
</dbReference>
<evidence type="ECO:0000313" key="10">
    <source>
        <dbReference type="Proteomes" id="UP000074119"/>
    </source>
</evidence>
<dbReference type="EMBL" id="CP014544">
    <property type="protein sequence ID" value="AMO67419.1"/>
    <property type="molecule type" value="Genomic_DNA"/>
</dbReference>
<dbReference type="InterPro" id="IPR015240">
    <property type="entry name" value="tRNA_sdUridine_synth_fam1_C"/>
</dbReference>
<feature type="domain" description="tRNA pseudouridylate synthase B C-terminal" evidence="8">
    <location>
        <begin position="184"/>
        <end position="245"/>
    </location>
</feature>
<evidence type="ECO:0000313" key="9">
    <source>
        <dbReference type="EMBL" id="AMO67419.1"/>
    </source>
</evidence>
<dbReference type="Pfam" id="PF01509">
    <property type="entry name" value="TruB_N"/>
    <property type="match status" value="1"/>
</dbReference>
<feature type="domain" description="tRNA pseudouridine synthase II TruB subfamily 1 C-terminal" evidence="7">
    <location>
        <begin position="251"/>
        <end position="305"/>
    </location>
</feature>
<feature type="active site" description="Nucleophile" evidence="5">
    <location>
        <position position="47"/>
    </location>
</feature>
<feature type="domain" description="Pseudouridine synthase II N-terminal" evidence="6">
    <location>
        <begin position="32"/>
        <end position="183"/>
    </location>
</feature>
<dbReference type="FunFam" id="2.30.130.10:FF:000012">
    <property type="entry name" value="tRNA pseudouridine synthase B"/>
    <property type="match status" value="1"/>
</dbReference>
<dbReference type="Gene3D" id="3.30.2350.10">
    <property type="entry name" value="Pseudouridine synthase"/>
    <property type="match status" value="1"/>
</dbReference>
<dbReference type="SUPFAM" id="SSF88697">
    <property type="entry name" value="PUA domain-like"/>
    <property type="match status" value="1"/>
</dbReference>
<dbReference type="CDD" id="cd02573">
    <property type="entry name" value="PseudoU_synth_EcTruB"/>
    <property type="match status" value="1"/>
</dbReference>
<evidence type="ECO:0000256" key="3">
    <source>
        <dbReference type="ARBA" id="ARBA00022694"/>
    </source>
</evidence>
<dbReference type="PANTHER" id="PTHR13767:SF2">
    <property type="entry name" value="PSEUDOURIDYLATE SYNTHASE TRUB1"/>
    <property type="match status" value="1"/>
</dbReference>
<comment type="function">
    <text evidence="5">Responsible for synthesis of pseudouridine from uracil-55 in the psi GC loop of transfer RNAs.</text>
</comment>